<dbReference type="HOGENOM" id="CLU_008821_0_0_4"/>
<sequence>MANEVASLGVKVDASGIESGTKALDALAQQGPKVEQAMAGVEGAAVKTGKSLKTMGDGSAKGLDEIGRSAPRAAESLGRVAKSAEDATRALAGINASVASLGQVTTVAGQSARGIAGFSASLQASQKSLTDMQAQVRATSTVVAQLSTALTATVPAAQAAAKAQADAAKSAVDMSAAFKSASDQFRAYSTVAVSASDAGQKAAKSMDTTATAARALTSAMAMVGVGFGAQELITLADGYGKVTAQLRLATNGASDYAAAMESVRRISRSAQQGLGEVGTLYARIANGTAELGISQRRLSEITEVVALSLRASNATASEASSAMLQLSQAFASGVLRGEEFNAVNEAATRLMKALADGIGQPVGALRKMAEEGKLTAQVLATALPKALEEVRIEAAKMQTIGGSFTVLKNSMMEFFGTTAQSSGAVSGITTSVELLADNLNLLTAAAIGFGATKLSQFMVTAGAAATKNATDTIAYVAALNQQRAAAIAAAEAEAAVSAARVAGLSALQAKLVAERQAALTEASAATSTAARTQALMAASVAELNLTRTSAQLTTATVAQTAAQTALTAAVTATSTAATVASRALTLVGGPIGLITTALGLGVTAWAAWGSSAESASAQAKNAIVSGHQDIVSRLDEQIRKLSQRAGLLAIGNVAAARDEDPAAQELGRLNSRIQEMRAQGASLSGPDQIVLIELQRQYENLNSSLEKRKGLQEQINGLGVQDRLNALEMKKGGFSKDWLEELKTRQDALKAGIITAKEYAAAVNEMNKRRYESTAEGKEAAKLARAGKAGAGRIAKADLSSDLADIQIQYRMLTTASGNAERLLDAQRAAGLVSEREYYAQKRKFVEDNAALQIRELEDENKRYAQQAATGADKINNEKKIAQNTAKMAEIRAKADTDIKISTLQQEEANRQLEASYKALEQSMAGYLKTSADRYQRELQGMGLGNQWRDQNAAANQINDRYESQRNDLRNNRERLELEKKWNSDLEEQYQRRLEIINDANQKALGLDADYWRRRLQMQQDWTVGASEALTNYLNDANNTAALTEKAFTNGISGMEDALVSFVTTGKLSFSQLANSIIADITRIIIKQQLAAAIGGAGGSNWLGGLVGGLFGTSGTAAVANVLPGNPLDNLLNLTGNFVANAKGGVYDSPSLSMYSNQVHSTPKVFAFAKGAGVFAEAGPEAIMPLTRNSAGVLGVRAMRDTAGGDGAGNSRRAAAPININIPVAGQVDRRTKDQLAFRASQELRRVQRFS</sequence>
<protein>
    <submittedName>
        <fullName evidence="4">Phage tail tape measure protein, lambda family</fullName>
    </submittedName>
</protein>
<dbReference type="InterPro" id="IPR013491">
    <property type="entry name" value="Tape_meas_N"/>
</dbReference>
<dbReference type="Pfam" id="PF09718">
    <property type="entry name" value="Tape_meas_lam_C"/>
    <property type="match status" value="1"/>
</dbReference>
<dbReference type="eggNOG" id="COG5281">
    <property type="taxonomic scope" value="Bacteria"/>
</dbReference>
<dbReference type="RefSeq" id="WP_012205907.1">
    <property type="nucleotide sequence ID" value="NC_010002.1"/>
</dbReference>
<reference evidence="5" key="2">
    <citation type="submission" date="2007-11" db="EMBL/GenBank/DDBJ databases">
        <title>Complete sequence of Delftia acidovorans DSM 14801 / SPH-1.</title>
        <authorList>
            <person name="Copeland A."/>
            <person name="Lucas S."/>
            <person name="Lapidus A."/>
            <person name="Barry K."/>
            <person name="Glavina del Rio T."/>
            <person name="Dalin E."/>
            <person name="Tice H."/>
            <person name="Pitluck S."/>
            <person name="Lowry S."/>
            <person name="Clum A."/>
            <person name="Schmutz J."/>
            <person name="Larimer F."/>
            <person name="Land M."/>
            <person name="Hauser L."/>
            <person name="Kyrpides N."/>
            <person name="Kim E."/>
            <person name="Schleheck D."/>
            <person name="Richardson P."/>
        </authorList>
    </citation>
    <scope>NUCLEOTIDE SEQUENCE [LARGE SCALE GENOMIC DNA]</scope>
    <source>
        <strain evidence="5">DSM 14801 / SPH-1</strain>
    </source>
</reference>
<feature type="domain" description="Tape measure protein N-terminal" evidence="3">
    <location>
        <begin position="230"/>
        <end position="419"/>
    </location>
</feature>
<keyword evidence="5" id="KW-1185">Reference proteome</keyword>
<evidence type="ECO:0000313" key="4">
    <source>
        <dbReference type="EMBL" id="ABX36715.1"/>
    </source>
</evidence>
<dbReference type="EMBL" id="CP000884">
    <property type="protein sequence ID" value="ABX36715.1"/>
    <property type="molecule type" value="Genomic_DNA"/>
</dbReference>
<evidence type="ECO:0000256" key="1">
    <source>
        <dbReference type="SAM" id="Coils"/>
    </source>
</evidence>
<dbReference type="STRING" id="398578.Daci_4084"/>
<evidence type="ECO:0000313" key="5">
    <source>
        <dbReference type="Proteomes" id="UP000000784"/>
    </source>
</evidence>
<name>A9C0E9_DELAS</name>
<dbReference type="NCBIfam" id="TIGR02675">
    <property type="entry name" value="tape_meas_nterm"/>
    <property type="match status" value="1"/>
</dbReference>
<feature type="coiled-coil region" evidence="1">
    <location>
        <begin position="847"/>
        <end position="1003"/>
    </location>
</feature>
<keyword evidence="1" id="KW-0175">Coiled coil</keyword>
<dbReference type="AlphaFoldDB" id="A9C0E9"/>
<dbReference type="Pfam" id="PF20155">
    <property type="entry name" value="TMP_3"/>
    <property type="match status" value="1"/>
</dbReference>
<dbReference type="KEGG" id="dac:Daci_4084"/>
<reference evidence="4 5" key="1">
    <citation type="journal article" date="2004" name="Appl. Environ. Microbiol.">
        <title>Mineralization of individual congeners of linear alkylbenzenesulfonate by defined pairs of heterotrophic bacteria.</title>
        <authorList>
            <person name="Schleheck D."/>
            <person name="Knepper T.P."/>
            <person name="Fischer K."/>
            <person name="Cook A.M."/>
        </authorList>
    </citation>
    <scope>NUCLEOTIDE SEQUENCE [LARGE SCALE GENOMIC DNA]</scope>
    <source>
        <strain evidence="5">DSM 14801 / SPH-1</strain>
    </source>
</reference>
<accession>A9C0E9</accession>
<dbReference type="GeneID" id="24118812"/>
<dbReference type="InterPro" id="IPR006431">
    <property type="entry name" value="Phage_tape_meas_C"/>
</dbReference>
<organism evidence="4 5">
    <name type="scientific">Delftia acidovorans (strain DSM 14801 / SPH-1)</name>
    <dbReference type="NCBI Taxonomy" id="398578"/>
    <lineage>
        <taxon>Bacteria</taxon>
        <taxon>Pseudomonadati</taxon>
        <taxon>Pseudomonadota</taxon>
        <taxon>Betaproteobacteria</taxon>
        <taxon>Burkholderiales</taxon>
        <taxon>Comamonadaceae</taxon>
        <taxon>Delftia</taxon>
    </lineage>
</organism>
<feature type="domain" description="Bacteriophage tail tape measure C-terminal" evidence="2">
    <location>
        <begin position="1020"/>
        <end position="1094"/>
    </location>
</feature>
<dbReference type="NCBIfam" id="TIGR01541">
    <property type="entry name" value="tape_meas_lam_C"/>
    <property type="match status" value="1"/>
</dbReference>
<evidence type="ECO:0000259" key="3">
    <source>
        <dbReference type="Pfam" id="PF20155"/>
    </source>
</evidence>
<gene>
    <name evidence="4" type="ordered locus">Daci_4084</name>
</gene>
<dbReference type="Proteomes" id="UP000000784">
    <property type="component" value="Chromosome"/>
</dbReference>
<evidence type="ECO:0000259" key="2">
    <source>
        <dbReference type="Pfam" id="PF09718"/>
    </source>
</evidence>
<dbReference type="eggNOG" id="COG1196">
    <property type="taxonomic scope" value="Bacteria"/>
</dbReference>
<proteinExistence type="predicted"/>